<dbReference type="PANTHER" id="PTHR30146">
    <property type="entry name" value="LACI-RELATED TRANSCRIPTIONAL REPRESSOR"/>
    <property type="match status" value="1"/>
</dbReference>
<dbReference type="SMART" id="SM00342">
    <property type="entry name" value="HTH_ARAC"/>
    <property type="match status" value="1"/>
</dbReference>
<keyword evidence="1" id="KW-0805">Transcription regulation</keyword>
<dbReference type="InterPro" id="IPR028082">
    <property type="entry name" value="Peripla_BP_I"/>
</dbReference>
<organism evidence="5 6">
    <name type="scientific">Sedimentisphaera salicampi</name>
    <dbReference type="NCBI Taxonomy" id="1941349"/>
    <lineage>
        <taxon>Bacteria</taxon>
        <taxon>Pseudomonadati</taxon>
        <taxon>Planctomycetota</taxon>
        <taxon>Phycisphaerae</taxon>
        <taxon>Sedimentisphaerales</taxon>
        <taxon>Sedimentisphaeraceae</taxon>
        <taxon>Sedimentisphaera</taxon>
    </lineage>
</organism>
<evidence type="ECO:0000256" key="1">
    <source>
        <dbReference type="ARBA" id="ARBA00023015"/>
    </source>
</evidence>
<evidence type="ECO:0000313" key="6">
    <source>
        <dbReference type="Proteomes" id="UP000193334"/>
    </source>
</evidence>
<evidence type="ECO:0000313" key="5">
    <source>
        <dbReference type="EMBL" id="ARN57583.1"/>
    </source>
</evidence>
<protein>
    <submittedName>
        <fullName evidence="5">Xylose operon regulatory protein</fullName>
    </submittedName>
</protein>
<feature type="domain" description="HTH araC/xylS-type" evidence="4">
    <location>
        <begin position="287"/>
        <end position="385"/>
    </location>
</feature>
<keyword evidence="2" id="KW-0238">DNA-binding</keyword>
<dbReference type="SUPFAM" id="SSF46689">
    <property type="entry name" value="Homeodomain-like"/>
    <property type="match status" value="1"/>
</dbReference>
<gene>
    <name evidence="5" type="primary">xylR_11</name>
    <name evidence="5" type="ORF">STSP1_01998</name>
</gene>
<name>A0A1W6LPC8_9BACT</name>
<evidence type="ECO:0000256" key="2">
    <source>
        <dbReference type="ARBA" id="ARBA00023125"/>
    </source>
</evidence>
<dbReference type="OrthoDB" id="9795616at2"/>
<dbReference type="GO" id="GO:0003700">
    <property type="term" value="F:DNA-binding transcription factor activity"/>
    <property type="evidence" value="ECO:0007669"/>
    <property type="project" value="InterPro"/>
</dbReference>
<proteinExistence type="predicted"/>
<dbReference type="PANTHER" id="PTHR30146:SF24">
    <property type="entry name" value="XYLOSE OPERON REGULATORY PROTEIN"/>
    <property type="match status" value="1"/>
</dbReference>
<evidence type="ECO:0000256" key="3">
    <source>
        <dbReference type="ARBA" id="ARBA00023163"/>
    </source>
</evidence>
<dbReference type="InterPro" id="IPR009057">
    <property type="entry name" value="Homeodomain-like_sf"/>
</dbReference>
<dbReference type="RefSeq" id="WP_085756215.1">
    <property type="nucleotide sequence ID" value="NZ_CP021023.1"/>
</dbReference>
<dbReference type="PROSITE" id="PS01124">
    <property type="entry name" value="HTH_ARAC_FAMILY_2"/>
    <property type="match status" value="1"/>
</dbReference>
<keyword evidence="3" id="KW-0804">Transcription</keyword>
<dbReference type="Pfam" id="PF13377">
    <property type="entry name" value="Peripla_BP_3"/>
    <property type="match status" value="1"/>
</dbReference>
<dbReference type="STRING" id="1941349.STSP1_01998"/>
<dbReference type="KEGG" id="pbp:STSP1_01998"/>
<dbReference type="GO" id="GO:0000976">
    <property type="term" value="F:transcription cis-regulatory region binding"/>
    <property type="evidence" value="ECO:0007669"/>
    <property type="project" value="TreeGrafter"/>
</dbReference>
<evidence type="ECO:0000259" key="4">
    <source>
        <dbReference type="PROSITE" id="PS01124"/>
    </source>
</evidence>
<dbReference type="AlphaFoldDB" id="A0A1W6LPC8"/>
<reference evidence="6" key="1">
    <citation type="submission" date="2017-04" db="EMBL/GenBank/DDBJ databases">
        <title>Comparative genomics and description of representatives of a novel lineage of planctomycetes thriving in anoxic sediments.</title>
        <authorList>
            <person name="Spring S."/>
            <person name="Bunk B."/>
            <person name="Sproer C."/>
        </authorList>
    </citation>
    <scope>NUCLEOTIDE SEQUENCE [LARGE SCALE GENOMIC DNA]</scope>
    <source>
        <strain evidence="6">ST-PulAB-D4</strain>
    </source>
</reference>
<dbReference type="Gene3D" id="3.40.50.2300">
    <property type="match status" value="2"/>
</dbReference>
<sequence length="388" mass="44198">MFHCPQILLLLETSREFGRGLLRGISRYASRNGPWSIQLEPLFYLGRELPAKETSQPLKWLSDGAIIRETWEDEERRLPVDLPVIQSCFHSGGKEGKSVILTDDYQIGVMAAEHFISKGHKRLAFAGFEGMYWSQIRFEGFRAKAAANGCEVIEYRQPEDDDGRLWDNEQFVLADWLRRLKKPAAVMACNDDRASQIISLCRQERITIPSQIAVIGVDNDEFICKLAYPQLSSISLSLEKAGYEAAEHLDNMIKSKNRTPKTIIIEPLKVVERTSSDAVAVPDPDVSRAVRFILDNRMRALQVCDVLEEAAVSKRSLYMKFNLHLGTSIYTYIKNVRVSEIERLLLYSDLNITQISKMLGFGSSDHIAAFFRSVKGLNPADYRKRYRP</sequence>
<accession>A0A1W6LPC8</accession>
<dbReference type="Pfam" id="PF12833">
    <property type="entry name" value="HTH_18"/>
    <property type="match status" value="1"/>
</dbReference>
<dbReference type="Gene3D" id="1.10.10.60">
    <property type="entry name" value="Homeodomain-like"/>
    <property type="match status" value="1"/>
</dbReference>
<dbReference type="SUPFAM" id="SSF53822">
    <property type="entry name" value="Periplasmic binding protein-like I"/>
    <property type="match status" value="1"/>
</dbReference>
<dbReference type="CDD" id="cd01543">
    <property type="entry name" value="PBP1_XylR"/>
    <property type="match status" value="1"/>
</dbReference>
<dbReference type="InterPro" id="IPR046335">
    <property type="entry name" value="LacI/GalR-like_sensor"/>
</dbReference>
<dbReference type="EMBL" id="CP021023">
    <property type="protein sequence ID" value="ARN57583.1"/>
    <property type="molecule type" value="Genomic_DNA"/>
</dbReference>
<dbReference type="InterPro" id="IPR018060">
    <property type="entry name" value="HTH_AraC"/>
</dbReference>
<keyword evidence="6" id="KW-1185">Reference proteome</keyword>
<dbReference type="Proteomes" id="UP000193334">
    <property type="component" value="Chromosome"/>
</dbReference>